<dbReference type="RefSeq" id="WP_258311689.1">
    <property type="nucleotide sequence ID" value="NZ_JBHUMR010000007.1"/>
</dbReference>
<comment type="caution">
    <text evidence="4">The sequence shown here is derived from an EMBL/GenBank/DDBJ whole genome shotgun (WGS) entry which is preliminary data.</text>
</comment>
<evidence type="ECO:0000313" key="5">
    <source>
        <dbReference type="Proteomes" id="UP001597458"/>
    </source>
</evidence>
<name>A0ABW5PNT1_9BACI</name>
<dbReference type="PROSITE" id="PS51186">
    <property type="entry name" value="GNAT"/>
    <property type="match status" value="1"/>
</dbReference>
<dbReference type="Pfam" id="PF13527">
    <property type="entry name" value="Acetyltransf_9"/>
    <property type="match status" value="1"/>
</dbReference>
<dbReference type="CDD" id="cd04301">
    <property type="entry name" value="NAT_SF"/>
    <property type="match status" value="1"/>
</dbReference>
<dbReference type="GO" id="GO:0016746">
    <property type="term" value="F:acyltransferase activity"/>
    <property type="evidence" value="ECO:0007669"/>
    <property type="project" value="UniProtKB-KW"/>
</dbReference>
<organism evidence="4 5">
    <name type="scientific">Terrilactibacillus laevilacticus</name>
    <dbReference type="NCBI Taxonomy" id="1380157"/>
    <lineage>
        <taxon>Bacteria</taxon>
        <taxon>Bacillati</taxon>
        <taxon>Bacillota</taxon>
        <taxon>Bacilli</taxon>
        <taxon>Bacillales</taxon>
        <taxon>Bacillaceae</taxon>
        <taxon>Terrilactibacillus</taxon>
    </lineage>
</organism>
<sequence length="309" mass="36341">MIEFIKTWLFVTGEKTLNELNYIKDYKNEENLRKSFNELATMVFGINFEDWYQKGFWSNRYIPFSYSDGGKVVANVSVNVLDLIIKGEKKRALQIGTVMTHPDYRNRGLSASLMNKVLDEYKDNYDFMYLFANQSVLNFYPKFGFKLVNEYQFSMDFLSGNSDRTGIRKLNGNNAEDINFIYKFATERVPVSEHFGTGNTQGILMFYCLYVFYNDIYYLEQEDVIVICKKEGKQMDIFDILSKKEINIDEILTKITYEDTKKIVFHYTPDYKRIHTKSDIFNGSEVLFVRTNGYNHFPLQIKHPLTSQA</sequence>
<evidence type="ECO:0000259" key="3">
    <source>
        <dbReference type="PROSITE" id="PS51186"/>
    </source>
</evidence>
<accession>A0ABW5PNT1</accession>
<keyword evidence="5" id="KW-1185">Reference proteome</keyword>
<keyword evidence="1 4" id="KW-0808">Transferase</keyword>
<dbReference type="EMBL" id="JBHUMR010000007">
    <property type="protein sequence ID" value="MFD2616516.1"/>
    <property type="molecule type" value="Genomic_DNA"/>
</dbReference>
<dbReference type="InterPro" id="IPR016181">
    <property type="entry name" value="Acyl_CoA_acyltransferase"/>
</dbReference>
<evidence type="ECO:0000256" key="1">
    <source>
        <dbReference type="ARBA" id="ARBA00022679"/>
    </source>
</evidence>
<dbReference type="EC" id="2.3.-.-" evidence="4"/>
<dbReference type="InterPro" id="IPR000182">
    <property type="entry name" value="GNAT_dom"/>
</dbReference>
<dbReference type="PANTHER" id="PTHR43420:SF31">
    <property type="entry name" value="ACETYLTRANSFERASE"/>
    <property type="match status" value="1"/>
</dbReference>
<gene>
    <name evidence="4" type="ORF">ACFSTF_04205</name>
</gene>
<dbReference type="PANTHER" id="PTHR43420">
    <property type="entry name" value="ACETYLTRANSFERASE"/>
    <property type="match status" value="1"/>
</dbReference>
<reference evidence="5" key="1">
    <citation type="journal article" date="2019" name="Int. J. Syst. Evol. Microbiol.">
        <title>The Global Catalogue of Microorganisms (GCM) 10K type strain sequencing project: providing services to taxonomists for standard genome sequencing and annotation.</title>
        <authorList>
            <consortium name="The Broad Institute Genomics Platform"/>
            <consortium name="The Broad Institute Genome Sequencing Center for Infectious Disease"/>
            <person name="Wu L."/>
            <person name="Ma J."/>
        </authorList>
    </citation>
    <scope>NUCLEOTIDE SEQUENCE [LARGE SCALE GENOMIC DNA]</scope>
    <source>
        <strain evidence="5">TISTR 2241</strain>
    </source>
</reference>
<feature type="domain" description="N-acetyltransferase" evidence="3">
    <location>
        <begin position="23"/>
        <end position="160"/>
    </location>
</feature>
<proteinExistence type="predicted"/>
<dbReference type="InterPro" id="IPR050680">
    <property type="entry name" value="YpeA/RimI_acetyltransf"/>
</dbReference>
<dbReference type="Gene3D" id="3.40.630.30">
    <property type="match status" value="1"/>
</dbReference>
<dbReference type="Proteomes" id="UP001597458">
    <property type="component" value="Unassembled WGS sequence"/>
</dbReference>
<keyword evidence="2 4" id="KW-0012">Acyltransferase</keyword>
<dbReference type="SUPFAM" id="SSF55729">
    <property type="entry name" value="Acyl-CoA N-acyltransferases (Nat)"/>
    <property type="match status" value="1"/>
</dbReference>
<evidence type="ECO:0000256" key="2">
    <source>
        <dbReference type="ARBA" id="ARBA00023315"/>
    </source>
</evidence>
<protein>
    <submittedName>
        <fullName evidence="4">GNAT family N-acetyltransferase</fullName>
        <ecNumber evidence="4">2.3.-.-</ecNumber>
    </submittedName>
</protein>
<evidence type="ECO:0000313" key="4">
    <source>
        <dbReference type="EMBL" id="MFD2616516.1"/>
    </source>
</evidence>